<evidence type="ECO:0000313" key="8">
    <source>
        <dbReference type="Proteomes" id="UP000829494"/>
    </source>
</evidence>
<dbReference type="Pfam" id="PF00005">
    <property type="entry name" value="ABC_tran"/>
    <property type="match status" value="1"/>
</dbReference>
<keyword evidence="2" id="KW-0547">Nucleotide-binding</keyword>
<evidence type="ECO:0000256" key="4">
    <source>
        <dbReference type="ARBA" id="ARBA00022967"/>
    </source>
</evidence>
<dbReference type="SUPFAM" id="SSF52540">
    <property type="entry name" value="P-loop containing nucleoside triphosphate hydrolases"/>
    <property type="match status" value="1"/>
</dbReference>
<dbReference type="GO" id="GO:0005524">
    <property type="term" value="F:ATP binding"/>
    <property type="evidence" value="ECO:0007669"/>
    <property type="project" value="UniProtKB-KW"/>
</dbReference>
<feature type="compositionally biased region" description="Polar residues" evidence="5">
    <location>
        <begin position="311"/>
        <end position="327"/>
    </location>
</feature>
<sequence>MNRGRIPLLGTWLAGRARTLPGPVPVGTAYARADGLGVRLGARTVLDGVDLEVTAGRVLALVGPNGAGKSTLLAALAADLPAATGEVRIDGRPATGWTAPELALRRAVLPQSAALSFPFTVEEVVRMGRVPWSGTEREDEDEAAVAEAMAATEVTGFAERPFSALSGGERARVALARVLAQRAPLLLLDEPTAALDLRHQELVLRLCRERAAAGAAVAVVLHDLGLAAAYADRAALLHDGRIAAQGPPAEMFEAGLLSRVYRQPVEVIGHPRTGTPLVMPLREPRPLPLPMHCRSVSIPPTIRDGPVASESGITGQDGNCSGKPQIS</sequence>
<keyword evidence="4" id="KW-1278">Translocase</keyword>
<dbReference type="PANTHER" id="PTHR42794">
    <property type="entry name" value="HEMIN IMPORT ATP-BINDING PROTEIN HMUV"/>
    <property type="match status" value="1"/>
</dbReference>
<dbReference type="SMART" id="SM00382">
    <property type="entry name" value="AAA"/>
    <property type="match status" value="1"/>
</dbReference>
<gene>
    <name evidence="7" type="primary">hmuV2</name>
    <name evidence="7" type="ORF">SRIMR7_29565</name>
</gene>
<keyword evidence="8" id="KW-1185">Reference proteome</keyword>
<accession>A0ABY3Z7L2</accession>
<dbReference type="InterPro" id="IPR017871">
    <property type="entry name" value="ABC_transporter-like_CS"/>
</dbReference>
<keyword evidence="7" id="KW-0378">Hydrolase</keyword>
<dbReference type="RefSeq" id="WP_003987288.1">
    <property type="nucleotide sequence ID" value="NZ_CP043497.1"/>
</dbReference>
<reference evidence="7 8" key="1">
    <citation type="submission" date="2022-03" db="EMBL/GenBank/DDBJ databases">
        <title>Complete genome of Streptomyces rimosus ssp. rimosus R7 (=ATCC 10970).</title>
        <authorList>
            <person name="Beganovic S."/>
            <person name="Ruckert C."/>
            <person name="Busche T."/>
            <person name="Kalinowski J."/>
            <person name="Wittmann C."/>
        </authorList>
    </citation>
    <scope>NUCLEOTIDE SEQUENCE [LARGE SCALE GENOMIC DNA]</scope>
    <source>
        <strain evidence="7 8">R7</strain>
    </source>
</reference>
<dbReference type="GeneID" id="66854560"/>
<dbReference type="Proteomes" id="UP000829494">
    <property type="component" value="Chromosome"/>
</dbReference>
<dbReference type="NCBIfam" id="NF010068">
    <property type="entry name" value="PRK13548.1"/>
    <property type="match status" value="1"/>
</dbReference>
<dbReference type="InterPro" id="IPR003439">
    <property type="entry name" value="ABC_transporter-like_ATP-bd"/>
</dbReference>
<dbReference type="PANTHER" id="PTHR42794:SF1">
    <property type="entry name" value="HEMIN IMPORT ATP-BINDING PROTEIN HMUV"/>
    <property type="match status" value="1"/>
</dbReference>
<keyword evidence="3 7" id="KW-0067">ATP-binding</keyword>
<name>A0ABY3Z7L2_STRRM</name>
<evidence type="ECO:0000256" key="1">
    <source>
        <dbReference type="ARBA" id="ARBA00022448"/>
    </source>
</evidence>
<dbReference type="PROSITE" id="PS00211">
    <property type="entry name" value="ABC_TRANSPORTER_1"/>
    <property type="match status" value="1"/>
</dbReference>
<evidence type="ECO:0000256" key="2">
    <source>
        <dbReference type="ARBA" id="ARBA00022741"/>
    </source>
</evidence>
<evidence type="ECO:0000259" key="6">
    <source>
        <dbReference type="PROSITE" id="PS50893"/>
    </source>
</evidence>
<evidence type="ECO:0000256" key="3">
    <source>
        <dbReference type="ARBA" id="ARBA00022840"/>
    </source>
</evidence>
<dbReference type="EC" id="3.6.3.-" evidence="7"/>
<proteinExistence type="predicted"/>
<dbReference type="EMBL" id="CP094298">
    <property type="protein sequence ID" value="UNZ06305.1"/>
    <property type="molecule type" value="Genomic_DNA"/>
</dbReference>
<dbReference type="PROSITE" id="PS50893">
    <property type="entry name" value="ABC_TRANSPORTER_2"/>
    <property type="match status" value="1"/>
</dbReference>
<evidence type="ECO:0000313" key="7">
    <source>
        <dbReference type="EMBL" id="UNZ06305.1"/>
    </source>
</evidence>
<feature type="domain" description="ABC transporter" evidence="6">
    <location>
        <begin position="31"/>
        <end position="264"/>
    </location>
</feature>
<dbReference type="InterPro" id="IPR003593">
    <property type="entry name" value="AAA+_ATPase"/>
</dbReference>
<dbReference type="Gene3D" id="3.40.50.300">
    <property type="entry name" value="P-loop containing nucleotide triphosphate hydrolases"/>
    <property type="match status" value="1"/>
</dbReference>
<feature type="region of interest" description="Disordered" evidence="5">
    <location>
        <begin position="304"/>
        <end position="327"/>
    </location>
</feature>
<organism evidence="7 8">
    <name type="scientific">Streptomyces rimosus subsp. rimosus</name>
    <dbReference type="NCBI Taxonomy" id="132474"/>
    <lineage>
        <taxon>Bacteria</taxon>
        <taxon>Bacillati</taxon>
        <taxon>Actinomycetota</taxon>
        <taxon>Actinomycetes</taxon>
        <taxon>Kitasatosporales</taxon>
        <taxon>Streptomycetaceae</taxon>
        <taxon>Streptomyces</taxon>
    </lineage>
</organism>
<keyword evidence="1" id="KW-0813">Transport</keyword>
<dbReference type="GO" id="GO:0016787">
    <property type="term" value="F:hydrolase activity"/>
    <property type="evidence" value="ECO:0007669"/>
    <property type="project" value="UniProtKB-KW"/>
</dbReference>
<protein>
    <submittedName>
        <fullName evidence="7">Hemin import ATP-binding protein HmuV</fullName>
        <ecNumber evidence="7">3.6.3.-</ecNumber>
    </submittedName>
</protein>
<dbReference type="InterPro" id="IPR027417">
    <property type="entry name" value="P-loop_NTPase"/>
</dbReference>
<evidence type="ECO:0000256" key="5">
    <source>
        <dbReference type="SAM" id="MobiDB-lite"/>
    </source>
</evidence>